<sequence length="250" mass="28291">MVLMAVATIIWSFACLLSAPFPYAQRYWWTSRWNVFVIWTAKVICGIRYEIRGRENLPDAPVILLSKHQSAWETIFYVINMPRPLVFVFKKELTYIPFFGWGIALLRMIPIDRSKGRDAFSQVLEHGRRRLRDGQWIVMFPEGTRTRVGSQGKYKAGGSRLAVETNTLVVPVAMNSGEHWPKGTFVKRPGKIIVSIGKPISPEGLTPQELNERVENWIESEMRVISPDAYKNSAPRQAAGASADPAGLSK</sequence>
<evidence type="ECO:0000256" key="2">
    <source>
        <dbReference type="ARBA" id="ARBA00022679"/>
    </source>
</evidence>
<reference evidence="6 7" key="1">
    <citation type="submission" date="2017-06" db="EMBL/GenBank/DDBJ databases">
        <title>Herbaspirillum phytohormonus sp. nov., isolated from the root nodule of Robinia pseudoacacia in lead-zinc mine.</title>
        <authorList>
            <person name="Fan M."/>
            <person name="Lin Y."/>
        </authorList>
    </citation>
    <scope>NUCLEOTIDE SEQUENCE [LARGE SCALE GENOMIC DNA]</scope>
    <source>
        <strain evidence="6 7">HZ10</strain>
    </source>
</reference>
<evidence type="ECO:0000256" key="4">
    <source>
        <dbReference type="SAM" id="MobiDB-lite"/>
    </source>
</evidence>
<gene>
    <name evidence="6" type="ORF">CEJ42_10975</name>
</gene>
<feature type="region of interest" description="Disordered" evidence="4">
    <location>
        <begin position="228"/>
        <end position="250"/>
    </location>
</feature>
<proteinExistence type="predicted"/>
<dbReference type="PANTHER" id="PTHR10434:SF40">
    <property type="entry name" value="1-ACYL-SN-GLYCEROL-3-PHOSPHATE ACYLTRANSFERASE"/>
    <property type="match status" value="1"/>
</dbReference>
<dbReference type="Proteomes" id="UP000197596">
    <property type="component" value="Unassembled WGS sequence"/>
</dbReference>
<evidence type="ECO:0000256" key="3">
    <source>
        <dbReference type="ARBA" id="ARBA00023315"/>
    </source>
</evidence>
<dbReference type="AlphaFoldDB" id="A0A246WSV2"/>
<protein>
    <submittedName>
        <fullName evidence="6">1-acyl-sn-glycerol-3-phosphate acyltransferase</fullName>
    </submittedName>
</protein>
<keyword evidence="2 6" id="KW-0808">Transferase</keyword>
<dbReference type="GO" id="GO:0003841">
    <property type="term" value="F:1-acylglycerol-3-phosphate O-acyltransferase activity"/>
    <property type="evidence" value="ECO:0007669"/>
    <property type="project" value="TreeGrafter"/>
</dbReference>
<dbReference type="Pfam" id="PF01553">
    <property type="entry name" value="Acyltransferase"/>
    <property type="match status" value="1"/>
</dbReference>
<accession>A0A246WSV2</accession>
<keyword evidence="3 6" id="KW-0012">Acyltransferase</keyword>
<dbReference type="SMART" id="SM00563">
    <property type="entry name" value="PlsC"/>
    <property type="match status" value="1"/>
</dbReference>
<feature type="domain" description="Phospholipid/glycerol acyltransferase" evidence="5">
    <location>
        <begin position="62"/>
        <end position="177"/>
    </location>
</feature>
<evidence type="ECO:0000313" key="7">
    <source>
        <dbReference type="Proteomes" id="UP000197596"/>
    </source>
</evidence>
<dbReference type="CDD" id="cd07989">
    <property type="entry name" value="LPLAT_AGPAT-like"/>
    <property type="match status" value="1"/>
</dbReference>
<dbReference type="PANTHER" id="PTHR10434">
    <property type="entry name" value="1-ACYL-SN-GLYCEROL-3-PHOSPHATE ACYLTRANSFERASE"/>
    <property type="match status" value="1"/>
</dbReference>
<comment type="pathway">
    <text evidence="1">Lipid metabolism.</text>
</comment>
<dbReference type="EMBL" id="NJGU01000005">
    <property type="protein sequence ID" value="OWY29515.1"/>
    <property type="molecule type" value="Genomic_DNA"/>
</dbReference>
<comment type="caution">
    <text evidence="6">The sequence shown here is derived from an EMBL/GenBank/DDBJ whole genome shotgun (WGS) entry which is preliminary data.</text>
</comment>
<organism evidence="6 7">
    <name type="scientific">Herbaspirillum robiniae</name>
    <dbReference type="NCBI Taxonomy" id="2014887"/>
    <lineage>
        <taxon>Bacteria</taxon>
        <taxon>Pseudomonadati</taxon>
        <taxon>Pseudomonadota</taxon>
        <taxon>Betaproteobacteria</taxon>
        <taxon>Burkholderiales</taxon>
        <taxon>Oxalobacteraceae</taxon>
        <taxon>Herbaspirillum</taxon>
    </lineage>
</organism>
<dbReference type="GO" id="GO:0006654">
    <property type="term" value="P:phosphatidic acid biosynthetic process"/>
    <property type="evidence" value="ECO:0007669"/>
    <property type="project" value="TreeGrafter"/>
</dbReference>
<evidence type="ECO:0000259" key="5">
    <source>
        <dbReference type="SMART" id="SM00563"/>
    </source>
</evidence>
<name>A0A246WSV2_9BURK</name>
<evidence type="ECO:0000313" key="6">
    <source>
        <dbReference type="EMBL" id="OWY29515.1"/>
    </source>
</evidence>
<dbReference type="RefSeq" id="WP_088751170.1">
    <property type="nucleotide sequence ID" value="NZ_NJGU01000005.1"/>
</dbReference>
<dbReference type="InterPro" id="IPR002123">
    <property type="entry name" value="Plipid/glycerol_acylTrfase"/>
</dbReference>
<evidence type="ECO:0000256" key="1">
    <source>
        <dbReference type="ARBA" id="ARBA00005189"/>
    </source>
</evidence>
<dbReference type="SUPFAM" id="SSF69593">
    <property type="entry name" value="Glycerol-3-phosphate (1)-acyltransferase"/>
    <property type="match status" value="1"/>
</dbReference>